<dbReference type="GO" id="GO:0051321">
    <property type="term" value="P:meiotic cell cycle"/>
    <property type="evidence" value="ECO:0007669"/>
    <property type="project" value="TreeGrafter"/>
</dbReference>
<evidence type="ECO:0000256" key="3">
    <source>
        <dbReference type="ARBA" id="ARBA00022679"/>
    </source>
</evidence>
<accession>A0A834II06</accession>
<feature type="domain" description="Protein kinase" evidence="13">
    <location>
        <begin position="83"/>
        <end position="329"/>
    </location>
</feature>
<evidence type="ECO:0000256" key="6">
    <source>
        <dbReference type="ARBA" id="ARBA00022777"/>
    </source>
</evidence>
<reference evidence="14" key="1">
    <citation type="submission" date="2020-08" db="EMBL/GenBank/DDBJ databases">
        <title>Genome sequencing and assembly of the red palm weevil Rhynchophorus ferrugineus.</title>
        <authorList>
            <person name="Dias G.B."/>
            <person name="Bergman C.M."/>
            <person name="Manee M."/>
        </authorList>
    </citation>
    <scope>NUCLEOTIDE SEQUENCE</scope>
    <source>
        <strain evidence="14">AA-2017</strain>
        <tissue evidence="14">Whole larva</tissue>
    </source>
</reference>
<evidence type="ECO:0000256" key="8">
    <source>
        <dbReference type="ARBA" id="ARBA00022842"/>
    </source>
</evidence>
<evidence type="ECO:0000256" key="4">
    <source>
        <dbReference type="ARBA" id="ARBA00022723"/>
    </source>
</evidence>
<evidence type="ECO:0000256" key="7">
    <source>
        <dbReference type="ARBA" id="ARBA00022840"/>
    </source>
</evidence>
<comment type="similarity">
    <text evidence="10">Belongs to the protein kinase superfamily. Ser/Thr protein kinase family. GCN2 subfamily.</text>
</comment>
<dbReference type="Gene3D" id="3.30.200.20">
    <property type="entry name" value="Phosphorylase Kinase, domain 1"/>
    <property type="match status" value="1"/>
</dbReference>
<comment type="catalytic activity">
    <reaction evidence="12">
        <text>L-seryl-[protein] + ATP = O-phospho-L-seryl-[protein] + ADP + H(+)</text>
        <dbReference type="Rhea" id="RHEA:17989"/>
        <dbReference type="Rhea" id="RHEA-COMP:9863"/>
        <dbReference type="Rhea" id="RHEA-COMP:11604"/>
        <dbReference type="ChEBI" id="CHEBI:15378"/>
        <dbReference type="ChEBI" id="CHEBI:29999"/>
        <dbReference type="ChEBI" id="CHEBI:30616"/>
        <dbReference type="ChEBI" id="CHEBI:83421"/>
        <dbReference type="ChEBI" id="CHEBI:456216"/>
        <dbReference type="EC" id="2.7.11.1"/>
    </reaction>
</comment>
<dbReference type="AlphaFoldDB" id="A0A834II06"/>
<keyword evidence="2" id="KW-0723">Serine/threonine-protein kinase</keyword>
<keyword evidence="6" id="KW-0418">Kinase</keyword>
<comment type="caution">
    <text evidence="14">The sequence shown here is derived from an EMBL/GenBank/DDBJ whole genome shotgun (WGS) entry which is preliminary data.</text>
</comment>
<keyword evidence="4" id="KW-0479">Metal-binding</keyword>
<dbReference type="InterPro" id="IPR011009">
    <property type="entry name" value="Kinase-like_dom_sf"/>
</dbReference>
<dbReference type="OrthoDB" id="5337378at2759"/>
<organism evidence="14 15">
    <name type="scientific">Rhynchophorus ferrugineus</name>
    <name type="common">Red palm weevil</name>
    <name type="synonym">Curculio ferrugineus</name>
    <dbReference type="NCBI Taxonomy" id="354439"/>
    <lineage>
        <taxon>Eukaryota</taxon>
        <taxon>Metazoa</taxon>
        <taxon>Ecdysozoa</taxon>
        <taxon>Arthropoda</taxon>
        <taxon>Hexapoda</taxon>
        <taxon>Insecta</taxon>
        <taxon>Pterygota</taxon>
        <taxon>Neoptera</taxon>
        <taxon>Endopterygota</taxon>
        <taxon>Coleoptera</taxon>
        <taxon>Polyphaga</taxon>
        <taxon>Cucujiformia</taxon>
        <taxon>Curculionidae</taxon>
        <taxon>Dryophthorinae</taxon>
        <taxon>Rhynchophorus</taxon>
    </lineage>
</organism>
<sequence length="493" mass="56607">MSRKRGTFLLPEEMQTTERLSTKKELAQKGRHPTCPFIPGKVRKNLSYRYVNKKPTALGYNNNVALSPMYDSKQRTPYLEQVFTKFGCMGEGSFGKVYRVRSKEDNKIYAVKRLKSNISAKDRNAEVRNNEMVGFDANCVQYFMAWEENDETFMLLEYCDMSLADYSKINNEIPEELLWNVLHDMCKGLNYLHKKNLIHLDVKPGNIMMKRGFYKLGDFGLLVDLQSNDNVSKSTLSDGDSKYLAIEVLDHIYTIYCDIFGLGLTLLELATDIELPDHGPLWHQLRNSILPPEFYDRVSLGLKVIVERMIVKEYRNRPTTEKILSYNDLRDLAKRDLKYPRTDFAAPFVCEEDKYETLTVSPIPFNNTDSSTTTPPYSLKICDNDSFHSRNSDEENEIQFGGRKALFSQSNDNSSFQRSEYSSCNNSPMSDIAKENSVLAQSLTDVMAVDFEGNQTEESPNCDQCVTKKIITSTPILRTRQSRRIPKAKLAFD</sequence>
<evidence type="ECO:0000256" key="12">
    <source>
        <dbReference type="ARBA" id="ARBA00048679"/>
    </source>
</evidence>
<keyword evidence="15" id="KW-1185">Reference proteome</keyword>
<dbReference type="InterPro" id="IPR000719">
    <property type="entry name" value="Prot_kinase_dom"/>
</dbReference>
<dbReference type="GO" id="GO:0005634">
    <property type="term" value="C:nucleus"/>
    <property type="evidence" value="ECO:0007669"/>
    <property type="project" value="TreeGrafter"/>
</dbReference>
<dbReference type="EMBL" id="JAACXV010012751">
    <property type="protein sequence ID" value="KAF7274467.1"/>
    <property type="molecule type" value="Genomic_DNA"/>
</dbReference>
<dbReference type="GO" id="GO:0046872">
    <property type="term" value="F:metal ion binding"/>
    <property type="evidence" value="ECO:0007669"/>
    <property type="project" value="UniProtKB-KW"/>
</dbReference>
<evidence type="ECO:0000256" key="9">
    <source>
        <dbReference type="ARBA" id="ARBA00023306"/>
    </source>
</evidence>
<protein>
    <recommendedName>
        <fullName evidence="1">non-specific serine/threonine protein kinase</fullName>
        <ecNumber evidence="1">2.7.11.1</ecNumber>
    </recommendedName>
</protein>
<comment type="catalytic activity">
    <reaction evidence="11">
        <text>L-threonyl-[protein] + ATP = O-phospho-L-threonyl-[protein] + ADP + H(+)</text>
        <dbReference type="Rhea" id="RHEA:46608"/>
        <dbReference type="Rhea" id="RHEA-COMP:11060"/>
        <dbReference type="Rhea" id="RHEA-COMP:11605"/>
        <dbReference type="ChEBI" id="CHEBI:15378"/>
        <dbReference type="ChEBI" id="CHEBI:30013"/>
        <dbReference type="ChEBI" id="CHEBI:30616"/>
        <dbReference type="ChEBI" id="CHEBI:61977"/>
        <dbReference type="ChEBI" id="CHEBI:456216"/>
        <dbReference type="EC" id="2.7.11.1"/>
    </reaction>
</comment>
<keyword evidence="5" id="KW-0547">Nucleotide-binding</keyword>
<evidence type="ECO:0000256" key="11">
    <source>
        <dbReference type="ARBA" id="ARBA00047899"/>
    </source>
</evidence>
<dbReference type="InterPro" id="IPR050339">
    <property type="entry name" value="CC_SR_Kinase"/>
</dbReference>
<keyword evidence="7" id="KW-0067">ATP-binding</keyword>
<evidence type="ECO:0000256" key="10">
    <source>
        <dbReference type="ARBA" id="ARBA00037982"/>
    </source>
</evidence>
<proteinExistence type="inferred from homology"/>
<keyword evidence="9" id="KW-0131">Cell cycle</keyword>
<gene>
    <name evidence="14" type="ORF">GWI33_012886</name>
</gene>
<evidence type="ECO:0000313" key="15">
    <source>
        <dbReference type="Proteomes" id="UP000625711"/>
    </source>
</evidence>
<dbReference type="PANTHER" id="PTHR11042">
    <property type="entry name" value="EUKARYOTIC TRANSLATION INITIATION FACTOR 2-ALPHA KINASE EIF2-ALPHA KINASE -RELATED"/>
    <property type="match status" value="1"/>
</dbReference>
<keyword evidence="3" id="KW-0808">Transferase</keyword>
<name>A0A834II06_RHYFE</name>
<keyword evidence="8" id="KW-0460">Magnesium</keyword>
<dbReference type="GO" id="GO:0005524">
    <property type="term" value="F:ATP binding"/>
    <property type="evidence" value="ECO:0007669"/>
    <property type="project" value="UniProtKB-KW"/>
</dbReference>
<dbReference type="GO" id="GO:0004674">
    <property type="term" value="F:protein serine/threonine kinase activity"/>
    <property type="evidence" value="ECO:0007669"/>
    <property type="project" value="UniProtKB-KW"/>
</dbReference>
<evidence type="ECO:0000313" key="14">
    <source>
        <dbReference type="EMBL" id="KAF7274467.1"/>
    </source>
</evidence>
<evidence type="ECO:0000256" key="1">
    <source>
        <dbReference type="ARBA" id="ARBA00012513"/>
    </source>
</evidence>
<evidence type="ECO:0000259" key="13">
    <source>
        <dbReference type="PROSITE" id="PS50011"/>
    </source>
</evidence>
<evidence type="ECO:0000256" key="2">
    <source>
        <dbReference type="ARBA" id="ARBA00022527"/>
    </source>
</evidence>
<dbReference type="PANTHER" id="PTHR11042:SF183">
    <property type="entry name" value="MEMBRANE-ASSOCIATED TYROSINE- AND THREONINE-SPECIFIC CDC2-INHIBITORY KINASE"/>
    <property type="match status" value="1"/>
</dbReference>
<dbReference type="GO" id="GO:0005737">
    <property type="term" value="C:cytoplasm"/>
    <property type="evidence" value="ECO:0007669"/>
    <property type="project" value="TreeGrafter"/>
</dbReference>
<dbReference type="Proteomes" id="UP000625711">
    <property type="component" value="Unassembled WGS sequence"/>
</dbReference>
<dbReference type="InterPro" id="IPR008271">
    <property type="entry name" value="Ser/Thr_kinase_AS"/>
</dbReference>
<dbReference type="SMART" id="SM00220">
    <property type="entry name" value="S_TKc"/>
    <property type="match status" value="1"/>
</dbReference>
<dbReference type="EC" id="2.7.11.1" evidence="1"/>
<dbReference type="Pfam" id="PF00069">
    <property type="entry name" value="Pkinase"/>
    <property type="match status" value="1"/>
</dbReference>
<dbReference type="PROSITE" id="PS00108">
    <property type="entry name" value="PROTEIN_KINASE_ST"/>
    <property type="match status" value="1"/>
</dbReference>
<evidence type="ECO:0000256" key="5">
    <source>
        <dbReference type="ARBA" id="ARBA00022741"/>
    </source>
</evidence>
<dbReference type="PROSITE" id="PS50011">
    <property type="entry name" value="PROTEIN_KINASE_DOM"/>
    <property type="match status" value="1"/>
</dbReference>
<dbReference type="Gene3D" id="1.10.510.10">
    <property type="entry name" value="Transferase(Phosphotransferase) domain 1"/>
    <property type="match status" value="1"/>
</dbReference>
<dbReference type="SUPFAM" id="SSF56112">
    <property type="entry name" value="Protein kinase-like (PK-like)"/>
    <property type="match status" value="1"/>
</dbReference>
<dbReference type="GO" id="GO:0110031">
    <property type="term" value="P:negative regulation of G2/MI transition of meiotic cell cycle"/>
    <property type="evidence" value="ECO:0007669"/>
    <property type="project" value="TreeGrafter"/>
</dbReference>